<comment type="caution">
    <text evidence="2">The sequence shown here is derived from an EMBL/GenBank/DDBJ whole genome shotgun (WGS) entry which is preliminary data.</text>
</comment>
<evidence type="ECO:0000259" key="1">
    <source>
        <dbReference type="Pfam" id="PF13503"/>
    </source>
</evidence>
<dbReference type="Proteomes" id="UP000885362">
    <property type="component" value="Unassembled WGS sequence"/>
</dbReference>
<name>A0A6C8Y0B8_SALDZ</name>
<accession>A0A6C8Y0B8</accession>
<proteinExistence type="predicted"/>
<dbReference type="InterPro" id="IPR025391">
    <property type="entry name" value="DUF4123"/>
</dbReference>
<protein>
    <submittedName>
        <fullName evidence="2">DUF4123 domain-containing protein</fullName>
    </submittedName>
</protein>
<organism evidence="2">
    <name type="scientific">Salmonella diarizonae</name>
    <dbReference type="NCBI Taxonomy" id="59204"/>
    <lineage>
        <taxon>Bacteria</taxon>
        <taxon>Pseudomonadati</taxon>
        <taxon>Pseudomonadota</taxon>
        <taxon>Gammaproteobacteria</taxon>
        <taxon>Enterobacterales</taxon>
        <taxon>Enterobacteriaceae</taxon>
        <taxon>Salmonella</taxon>
    </lineage>
</organism>
<evidence type="ECO:0000313" key="2">
    <source>
        <dbReference type="EMBL" id="MIE71831.1"/>
    </source>
</evidence>
<dbReference type="AlphaFoldDB" id="A0A6C8Y0B8"/>
<sequence length="290" mass="34019">MITRFYRPEPLPLSAHQYLVIDRLSAGPLPDTLPLTELVTPLTAPQAHLYPWLLSLNTLSVADWIWLEEQFRLSAKNGGHPPGCLLLTSHQPESVVRNHLINMLFISDEQRKRHMLRWFDPRVLFHLCWMADARSLADMLHIRDMPDWTYWLNGRWQTLSFDKDNAPEGESPEPHRLFNQLQHIGLINDVLAFLPDEADLSQLEQLSQQILHLAETGKNWLSYSRDLREFVLHGIKYGPRFYESEMIQSLVKKYGKTPGVYYQVTRSWNEEQWRTVNHGAVRKEHKGYFI</sequence>
<reference evidence="2" key="1">
    <citation type="submission" date="2018-08" db="EMBL/GenBank/DDBJ databases">
        <authorList>
            <consortium name="GenomeTrakr network: Whole genome sequencing for foodborne pathogen traceback"/>
        </authorList>
    </citation>
    <scope>NUCLEOTIDE SEQUENCE [LARGE SCALE GENOMIC DNA]</scope>
    <source>
        <strain evidence="2">FMA0132</strain>
    </source>
</reference>
<gene>
    <name evidence="2" type="ORF">EL06_21020</name>
</gene>
<dbReference type="EMBL" id="RSHK01000024">
    <property type="protein sequence ID" value="MIE71831.1"/>
    <property type="molecule type" value="Genomic_DNA"/>
</dbReference>
<dbReference type="Pfam" id="PF13503">
    <property type="entry name" value="DUF4123"/>
    <property type="match status" value="1"/>
</dbReference>
<feature type="domain" description="DUF4123" evidence="1">
    <location>
        <begin position="46"/>
        <end position="128"/>
    </location>
</feature>